<dbReference type="Proteomes" id="UP000799441">
    <property type="component" value="Unassembled WGS sequence"/>
</dbReference>
<evidence type="ECO:0000313" key="3">
    <source>
        <dbReference type="Proteomes" id="UP000799441"/>
    </source>
</evidence>
<keyword evidence="3" id="KW-1185">Reference proteome</keyword>
<dbReference type="EMBL" id="MU003768">
    <property type="protein sequence ID" value="KAF2725196.1"/>
    <property type="molecule type" value="Genomic_DNA"/>
</dbReference>
<dbReference type="AlphaFoldDB" id="A0A9P4QHX3"/>
<organism evidence="2 3">
    <name type="scientific">Polychaeton citri CBS 116435</name>
    <dbReference type="NCBI Taxonomy" id="1314669"/>
    <lineage>
        <taxon>Eukaryota</taxon>
        <taxon>Fungi</taxon>
        <taxon>Dikarya</taxon>
        <taxon>Ascomycota</taxon>
        <taxon>Pezizomycotina</taxon>
        <taxon>Dothideomycetes</taxon>
        <taxon>Dothideomycetidae</taxon>
        <taxon>Capnodiales</taxon>
        <taxon>Capnodiaceae</taxon>
        <taxon>Polychaeton</taxon>
    </lineage>
</organism>
<proteinExistence type="predicted"/>
<accession>A0A9P4QHX3</accession>
<comment type="caution">
    <text evidence="2">The sequence shown here is derived from an EMBL/GenBank/DDBJ whole genome shotgun (WGS) entry which is preliminary data.</text>
</comment>
<feature type="region of interest" description="Disordered" evidence="1">
    <location>
        <begin position="51"/>
        <end position="72"/>
    </location>
</feature>
<evidence type="ECO:0000256" key="1">
    <source>
        <dbReference type="SAM" id="MobiDB-lite"/>
    </source>
</evidence>
<protein>
    <submittedName>
        <fullName evidence="2">Uncharacterized protein</fullName>
    </submittedName>
</protein>
<name>A0A9P4QHX3_9PEZI</name>
<evidence type="ECO:0000313" key="2">
    <source>
        <dbReference type="EMBL" id="KAF2725196.1"/>
    </source>
</evidence>
<sequence length="110" mass="12746">MEKPLDFYSVLDLLEELTLTVFDDRDLFDGASTRTVHEHFRQWAADTWRQDRLSQGEDNDDDDTSLRRKGISRSQRCKSAVQVATDHCVQSFTMRLLFQQGTLLGKYGSK</sequence>
<gene>
    <name evidence="2" type="ORF">K431DRAFT_343182</name>
</gene>
<reference evidence="2" key="1">
    <citation type="journal article" date="2020" name="Stud. Mycol.">
        <title>101 Dothideomycetes genomes: a test case for predicting lifestyles and emergence of pathogens.</title>
        <authorList>
            <person name="Haridas S."/>
            <person name="Albert R."/>
            <person name="Binder M."/>
            <person name="Bloem J."/>
            <person name="Labutti K."/>
            <person name="Salamov A."/>
            <person name="Andreopoulos B."/>
            <person name="Baker S."/>
            <person name="Barry K."/>
            <person name="Bills G."/>
            <person name="Bluhm B."/>
            <person name="Cannon C."/>
            <person name="Castanera R."/>
            <person name="Culley D."/>
            <person name="Daum C."/>
            <person name="Ezra D."/>
            <person name="Gonzalez J."/>
            <person name="Henrissat B."/>
            <person name="Kuo A."/>
            <person name="Liang C."/>
            <person name="Lipzen A."/>
            <person name="Lutzoni F."/>
            <person name="Magnuson J."/>
            <person name="Mondo S."/>
            <person name="Nolan M."/>
            <person name="Ohm R."/>
            <person name="Pangilinan J."/>
            <person name="Park H.-J."/>
            <person name="Ramirez L."/>
            <person name="Alfaro M."/>
            <person name="Sun H."/>
            <person name="Tritt A."/>
            <person name="Yoshinaga Y."/>
            <person name="Zwiers L.-H."/>
            <person name="Turgeon B."/>
            <person name="Goodwin S."/>
            <person name="Spatafora J."/>
            <person name="Crous P."/>
            <person name="Grigoriev I."/>
        </authorList>
    </citation>
    <scope>NUCLEOTIDE SEQUENCE</scope>
    <source>
        <strain evidence="2">CBS 116435</strain>
    </source>
</reference>